<accession>A0A3M6TZ77</accession>
<comment type="caution">
    <text evidence="1">The sequence shown here is derived from an EMBL/GenBank/DDBJ whole genome shotgun (WGS) entry which is preliminary data.</text>
</comment>
<proteinExistence type="predicted"/>
<sequence length="114" mass="12917">MMASCTTHLDLLRKKYRRWFGICLTTKDIFSFSFNNNALEKCTCGKALEVTFVGEDDIVSEQILSLSESASKRKIQLNNDKSSLDEGIEDDLAPAEGYRLVSMDSLLKFVKRIL</sequence>
<organism evidence="1 2">
    <name type="scientific">Pocillopora damicornis</name>
    <name type="common">Cauliflower coral</name>
    <name type="synonym">Millepora damicornis</name>
    <dbReference type="NCBI Taxonomy" id="46731"/>
    <lineage>
        <taxon>Eukaryota</taxon>
        <taxon>Metazoa</taxon>
        <taxon>Cnidaria</taxon>
        <taxon>Anthozoa</taxon>
        <taxon>Hexacorallia</taxon>
        <taxon>Scleractinia</taxon>
        <taxon>Astrocoeniina</taxon>
        <taxon>Pocilloporidae</taxon>
        <taxon>Pocillopora</taxon>
    </lineage>
</organism>
<evidence type="ECO:0000313" key="1">
    <source>
        <dbReference type="EMBL" id="RMX46666.1"/>
    </source>
</evidence>
<dbReference type="EMBL" id="RCHS01002615">
    <property type="protein sequence ID" value="RMX46666.1"/>
    <property type="molecule type" value="Genomic_DNA"/>
</dbReference>
<keyword evidence="2" id="KW-1185">Reference proteome</keyword>
<protein>
    <submittedName>
        <fullName evidence="1">Uncharacterized protein</fullName>
    </submittedName>
</protein>
<name>A0A3M6TZ77_POCDA</name>
<evidence type="ECO:0000313" key="2">
    <source>
        <dbReference type="Proteomes" id="UP000275408"/>
    </source>
</evidence>
<gene>
    <name evidence="1" type="ORF">pdam_00019045</name>
</gene>
<dbReference type="Proteomes" id="UP000275408">
    <property type="component" value="Unassembled WGS sequence"/>
</dbReference>
<dbReference type="AlphaFoldDB" id="A0A3M6TZ77"/>
<reference evidence="1 2" key="1">
    <citation type="journal article" date="2018" name="Sci. Rep.">
        <title>Comparative analysis of the Pocillopora damicornis genome highlights role of immune system in coral evolution.</title>
        <authorList>
            <person name="Cunning R."/>
            <person name="Bay R.A."/>
            <person name="Gillette P."/>
            <person name="Baker A.C."/>
            <person name="Traylor-Knowles N."/>
        </authorList>
    </citation>
    <scope>NUCLEOTIDE SEQUENCE [LARGE SCALE GENOMIC DNA]</scope>
    <source>
        <strain evidence="1">RSMAS</strain>
        <tissue evidence="1">Whole animal</tissue>
    </source>
</reference>